<name>A0A2N6NEV3_BEABA</name>
<comment type="caution">
    <text evidence="2">The sequence shown here is derived from an EMBL/GenBank/DDBJ whole genome shotgun (WGS) entry which is preliminary data.</text>
</comment>
<evidence type="ECO:0000256" key="1">
    <source>
        <dbReference type="SAM" id="MobiDB-lite"/>
    </source>
</evidence>
<evidence type="ECO:0000313" key="2">
    <source>
        <dbReference type="EMBL" id="PMB65791.1"/>
    </source>
</evidence>
<dbReference type="AlphaFoldDB" id="A0A2N6NEV3"/>
<protein>
    <submittedName>
        <fullName evidence="2">Uncharacterized protein</fullName>
    </submittedName>
</protein>
<feature type="region of interest" description="Disordered" evidence="1">
    <location>
        <begin position="38"/>
        <end position="64"/>
    </location>
</feature>
<accession>A0A2N6NEV3</accession>
<evidence type="ECO:0000313" key="3">
    <source>
        <dbReference type="Proteomes" id="UP000235728"/>
    </source>
</evidence>
<dbReference type="Proteomes" id="UP000235728">
    <property type="component" value="Unassembled WGS sequence"/>
</dbReference>
<reference evidence="2 3" key="1">
    <citation type="journal article" date="2016" name="Appl. Microbiol. Biotechnol.">
        <title>Characterization of T-DNA insertion mutants with decreased virulence in the entomopathogenic fungus Beauveria bassiana JEF-007.</title>
        <authorList>
            <person name="Kim S."/>
            <person name="Lee S.J."/>
            <person name="Nai Y.S."/>
            <person name="Yu J.S."/>
            <person name="Lee M.R."/>
            <person name="Yang Y.T."/>
            <person name="Kim J.S."/>
        </authorList>
    </citation>
    <scope>NUCLEOTIDE SEQUENCE [LARGE SCALE GENOMIC DNA]</scope>
    <source>
        <strain evidence="2 3">JEF-007</strain>
    </source>
</reference>
<gene>
    <name evidence="2" type="ORF">BM221_007988</name>
</gene>
<organism evidence="2 3">
    <name type="scientific">Beauveria bassiana</name>
    <name type="common">White muscardine disease fungus</name>
    <name type="synonym">Tritirachium shiotae</name>
    <dbReference type="NCBI Taxonomy" id="176275"/>
    <lineage>
        <taxon>Eukaryota</taxon>
        <taxon>Fungi</taxon>
        <taxon>Dikarya</taxon>
        <taxon>Ascomycota</taxon>
        <taxon>Pezizomycotina</taxon>
        <taxon>Sordariomycetes</taxon>
        <taxon>Hypocreomycetidae</taxon>
        <taxon>Hypocreales</taxon>
        <taxon>Cordycipitaceae</taxon>
        <taxon>Beauveria</taxon>
    </lineage>
</organism>
<dbReference type="EMBL" id="MRVG01000009">
    <property type="protein sequence ID" value="PMB65791.1"/>
    <property type="molecule type" value="Genomic_DNA"/>
</dbReference>
<proteinExistence type="predicted"/>
<sequence length="64" mass="7143">MRHKNTSPAVRKAATQCLFYNPLADFDVDSAQHIIHQQEAGLGIKSPRQSDTRSLTAADRDTFD</sequence>